<proteinExistence type="predicted"/>
<protein>
    <recommendedName>
        <fullName evidence="1">DUF4745 domain-containing protein</fullName>
    </recommendedName>
</protein>
<dbReference type="EMBL" id="JAFNEN010001034">
    <property type="protein sequence ID" value="KAG8175304.1"/>
    <property type="molecule type" value="Genomic_DNA"/>
</dbReference>
<evidence type="ECO:0000259" key="1">
    <source>
        <dbReference type="Pfam" id="PF15923"/>
    </source>
</evidence>
<sequence length="451" mass="50627">MANLKRHFNFSGKSSQERELSFSLSDKFFSQQCDKNNLMSDICNCLDLCCAYIQALNALCGAGSCLAQSIFRAVRDVPSLQGASLHFLSIWEEVGTATAGASAAVKTETLMRLQEALNALEMGKDDAEHTVTESFQVIGTCLSSFIELQAQFSLNTWKALSKLSKYFTNDSMRHTLQWKSLERSPSKITVNSELNGTIKKHFSHFSKVGIQKFNETSDSRFTPPLNQGMCNVPVYSSFENQNMAVADKEDSIWSSPTSVWSSVSATDMSFLNQSQSSEQDSQSVSSVGSDLDEVINLLSCVPVQQSSPSRNYTQFGKEQMYHLLPRATRVPISSQRSWPMQGKEQRLNCEPLASDRWLWRLDNMNCSELPFNTSESSSNRDLHWEYKELLRKQSSGDSLPGCLENISESKEEYLWTTQSKINTWPLKQPISRASEAEYPEYSGSPIQHALS</sequence>
<evidence type="ECO:0000313" key="3">
    <source>
        <dbReference type="Proteomes" id="UP000827092"/>
    </source>
</evidence>
<reference evidence="2 3" key="1">
    <citation type="journal article" date="2022" name="Nat. Ecol. Evol.">
        <title>A masculinizing supergene underlies an exaggerated male reproductive morph in a spider.</title>
        <authorList>
            <person name="Hendrickx F."/>
            <person name="De Corte Z."/>
            <person name="Sonet G."/>
            <person name="Van Belleghem S.M."/>
            <person name="Kostlbacher S."/>
            <person name="Vangestel C."/>
        </authorList>
    </citation>
    <scope>NUCLEOTIDE SEQUENCE [LARGE SCALE GENOMIC DNA]</scope>
    <source>
        <strain evidence="2">W744_W776</strain>
    </source>
</reference>
<name>A0AAV6TUC5_9ARAC</name>
<feature type="domain" description="DUF4745" evidence="1">
    <location>
        <begin position="40"/>
        <end position="155"/>
    </location>
</feature>
<accession>A0AAV6TUC5</accession>
<dbReference type="Proteomes" id="UP000827092">
    <property type="component" value="Unassembled WGS sequence"/>
</dbReference>
<organism evidence="2 3">
    <name type="scientific">Oedothorax gibbosus</name>
    <dbReference type="NCBI Taxonomy" id="931172"/>
    <lineage>
        <taxon>Eukaryota</taxon>
        <taxon>Metazoa</taxon>
        <taxon>Ecdysozoa</taxon>
        <taxon>Arthropoda</taxon>
        <taxon>Chelicerata</taxon>
        <taxon>Arachnida</taxon>
        <taxon>Araneae</taxon>
        <taxon>Araneomorphae</taxon>
        <taxon>Entelegynae</taxon>
        <taxon>Araneoidea</taxon>
        <taxon>Linyphiidae</taxon>
        <taxon>Erigoninae</taxon>
        <taxon>Oedothorax</taxon>
    </lineage>
</organism>
<keyword evidence="3" id="KW-1185">Reference proteome</keyword>
<dbReference type="InterPro" id="IPR031813">
    <property type="entry name" value="DUF4745"/>
</dbReference>
<comment type="caution">
    <text evidence="2">The sequence shown here is derived from an EMBL/GenBank/DDBJ whole genome shotgun (WGS) entry which is preliminary data.</text>
</comment>
<gene>
    <name evidence="2" type="ORF">JTE90_008314</name>
</gene>
<dbReference type="Pfam" id="PF15923">
    <property type="entry name" value="DUF4745"/>
    <property type="match status" value="1"/>
</dbReference>
<dbReference type="AlphaFoldDB" id="A0AAV6TUC5"/>
<evidence type="ECO:0000313" key="2">
    <source>
        <dbReference type="EMBL" id="KAG8175304.1"/>
    </source>
</evidence>